<evidence type="ECO:0000313" key="1">
    <source>
        <dbReference type="EMBL" id="KKL71554.1"/>
    </source>
</evidence>
<accession>A0A0F9EC65</accession>
<name>A0A0F9EC65_9ZZZZ</name>
<sequence>MGRWNIVIGKDGSFRQWVPTFKGEKMPHYDAWDGCPICGANPLPKDGDVKKLHERLKLVHDRGIHDKWARERREFHDVGDVKSRMRTPTEPEAA</sequence>
<comment type="caution">
    <text evidence="1">The sequence shown here is derived from an EMBL/GenBank/DDBJ whole genome shotgun (WGS) entry which is preliminary data.</text>
</comment>
<organism evidence="1">
    <name type="scientific">marine sediment metagenome</name>
    <dbReference type="NCBI Taxonomy" id="412755"/>
    <lineage>
        <taxon>unclassified sequences</taxon>
        <taxon>metagenomes</taxon>
        <taxon>ecological metagenomes</taxon>
    </lineage>
</organism>
<dbReference type="EMBL" id="LAZR01025555">
    <property type="protein sequence ID" value="KKL71554.1"/>
    <property type="molecule type" value="Genomic_DNA"/>
</dbReference>
<gene>
    <name evidence="1" type="ORF">LCGC14_2093720</name>
</gene>
<reference evidence="1" key="1">
    <citation type="journal article" date="2015" name="Nature">
        <title>Complex archaea that bridge the gap between prokaryotes and eukaryotes.</title>
        <authorList>
            <person name="Spang A."/>
            <person name="Saw J.H."/>
            <person name="Jorgensen S.L."/>
            <person name="Zaremba-Niedzwiedzka K."/>
            <person name="Martijn J."/>
            <person name="Lind A.E."/>
            <person name="van Eijk R."/>
            <person name="Schleper C."/>
            <person name="Guy L."/>
            <person name="Ettema T.J."/>
        </authorList>
    </citation>
    <scope>NUCLEOTIDE SEQUENCE</scope>
</reference>
<proteinExistence type="predicted"/>
<protein>
    <submittedName>
        <fullName evidence="1">Uncharacterized protein</fullName>
    </submittedName>
</protein>
<dbReference type="AlphaFoldDB" id="A0A0F9EC65"/>